<protein>
    <submittedName>
        <fullName evidence="2">Uncharacterized protein</fullName>
    </submittedName>
</protein>
<name>A0A9X2M8X7_9FIRM</name>
<keyword evidence="1" id="KW-1133">Transmembrane helix</keyword>
<evidence type="ECO:0000313" key="2">
    <source>
        <dbReference type="EMBL" id="MCR1822004.1"/>
    </source>
</evidence>
<dbReference type="Proteomes" id="UP001140817">
    <property type="component" value="Unassembled WGS sequence"/>
</dbReference>
<dbReference type="PANTHER" id="PTHR47372:SF11">
    <property type="entry name" value="RE19971P"/>
    <property type="match status" value="1"/>
</dbReference>
<organism evidence="2 3">
    <name type="scientific">Terrisporobacter muris</name>
    <dbReference type="NCBI Taxonomy" id="2963284"/>
    <lineage>
        <taxon>Bacteria</taxon>
        <taxon>Bacillati</taxon>
        <taxon>Bacillota</taxon>
        <taxon>Clostridia</taxon>
        <taxon>Peptostreptococcales</taxon>
        <taxon>Peptostreptococcaceae</taxon>
        <taxon>Terrisporobacter</taxon>
    </lineage>
</organism>
<dbReference type="Gene3D" id="1.20.120.20">
    <property type="entry name" value="Apolipoprotein"/>
    <property type="match status" value="1"/>
</dbReference>
<dbReference type="RefSeq" id="WP_257560148.1">
    <property type="nucleotide sequence ID" value="NZ_JANKBY010000030.1"/>
</dbReference>
<dbReference type="AlphaFoldDB" id="A0A9X2M8X7"/>
<reference evidence="2" key="1">
    <citation type="submission" date="2022-07" db="EMBL/GenBank/DDBJ databases">
        <title>Enhanced cultured diversity of the mouse gut microbiota enables custom-made synthetic communities.</title>
        <authorList>
            <person name="Afrizal A."/>
        </authorList>
    </citation>
    <scope>NUCLEOTIDE SEQUENCE</scope>
    <source>
        <strain evidence="2">DSM 29186</strain>
    </source>
</reference>
<evidence type="ECO:0000313" key="3">
    <source>
        <dbReference type="Proteomes" id="UP001140817"/>
    </source>
</evidence>
<feature type="transmembrane region" description="Helical" evidence="1">
    <location>
        <begin position="407"/>
        <end position="424"/>
    </location>
</feature>
<comment type="caution">
    <text evidence="2">The sequence shown here is derived from an EMBL/GenBank/DDBJ whole genome shotgun (WGS) entry which is preliminary data.</text>
</comment>
<keyword evidence="1" id="KW-0812">Transmembrane</keyword>
<evidence type="ECO:0000256" key="1">
    <source>
        <dbReference type="SAM" id="Phobius"/>
    </source>
</evidence>
<accession>A0A9X2M8X7</accession>
<proteinExistence type="predicted"/>
<gene>
    <name evidence="2" type="ORF">NSA58_04315</name>
</gene>
<feature type="transmembrane region" description="Helical" evidence="1">
    <location>
        <begin position="466"/>
        <end position="491"/>
    </location>
</feature>
<dbReference type="PANTHER" id="PTHR47372">
    <property type="entry name" value="DAUER UP-REGULATED-RELATED"/>
    <property type="match status" value="1"/>
</dbReference>
<sequence>MAVKNLLIRGGADFSNMHNGLNNAQKKLSNFQRNVNGIMRKVATVFATIKVGELIKNSVQDAMSVETSIENINRTMQNSSKVFEDWIKSQSQAYGMSIQEGYKYGSTYSNLISSFENNTKEVSDNTQELLKATSIIASKTGRTFEDTAERIRSGMLGSTEAIEDLGIYTQVSMLQSTEAFKELADGKSWQQLNFQTQQQIRLAAILEQTYSRYGATLADTTQTRHNQFIASLKNVQLALGQAFLPIYNAILPPLTVFMNALSKAISVISVFTNALFGKPKVAQQQVKAINNQSSAVSGLSNSLGDTSKHLNNTAKSAKKAKKEIGGLIGGLDEINNLNVNTTAGTAGTSGTSGSTPNTSIPSVSGLGDIGTIDMGSTIDTSGLDAKAKKIAAIFAKIKNIISKNKDAIIAIMAGLTAGIGFLMIKNWGKITKFFSKNFPFLTKIFSRVGKAILKPFTLIKTAIKGLLAINPVTAAITIAIVSVVSAITYLWRTNKDFRDKVIKTWNDIKDALQPWLEGFSILFKTLADIIGTVLGGAFKLISKVIIKVVEVLAGDFMNDLQKMCPSIKAVGKIFLKFCKDLQKDWKKIKNFNFKKWVDKKKKEFTDFCKGITDKFKKLKDDIKKKWDEIVDAVKEFVINITSKVEDFKEKALEKWEEVKDWIKDKALEIAAKVGSFYDKAKEGYDSANKWMKDKLLEVGAKVASFYDKAKERYNHAKTSIKNWVLSLGAKVSSFYDKAKERYESAKKSIKGWALSVGAKVGSFYDKVKSAYNSAKSKIRSWAFSISLKVKTTASSVKSTINGIIKQVNNAVLGKIKFTVPDWVPIFGGRTWKAPKIPYLAKGGLIDSPTLSVIGEQGKEVVLPLENNTRAIDLIASKLQSGMSTSDVNSFNNSSNNTPKEIYNGDFIVKLDGNTVFRQSIISILRQLKKQGIKI</sequence>
<keyword evidence="1" id="KW-0472">Membrane</keyword>
<dbReference type="EMBL" id="JANKBY010000030">
    <property type="protein sequence ID" value="MCR1822004.1"/>
    <property type="molecule type" value="Genomic_DNA"/>
</dbReference>
<keyword evidence="3" id="KW-1185">Reference proteome</keyword>